<protein>
    <submittedName>
        <fullName evidence="2">Uncharacterized protein</fullName>
    </submittedName>
</protein>
<sequence>MPTIYGSMTPSQVPSTAPTGVLDGLLESLPEYTTASMNNGSDTPQWKAWQWLAYHQNITFLPEWRKEQLFALATFFYAFGGENWNPFIQERWMDDAKEECQWFSSGFGFLGLDGEYVELQDYGIEPTFPCDSHGKFTSLFLEDQDLSGLSPFIPPEIALLTSLSILQLGVNGIAGPILSFLPTQLYRMTSLTIISLWDNLELTGNIPSELGLLTDLTVLGLTATKLTGTIPEELCFVPDLQFDCTPDLCGCYCGCWPGQFPTTAAAVMVNIRTDQNPWHNTWAWQQESNTTAYAWDTWESGGPLEFQSHLYSSLFTVNPNTSYRLVVSDIARNGLSSGGIGFEYGWITLTAANAVLYSHLGSHTSGFSDLTIDILVGADGSFDTSTPPGWPGRFPSMVASVLLNIETDGFPSNTSWVWKQQAELTADMWDSVESDGPLAFHHHLFSALFTVSPNTVYRLVVSDSSGFGFFSSGWLTLTAANATILYSYESKFSEVTIDISVGSNGSLDITNTTTIL</sequence>
<proteinExistence type="predicted"/>
<evidence type="ECO:0000313" key="3">
    <source>
        <dbReference type="Proteomes" id="UP001153069"/>
    </source>
</evidence>
<dbReference type="PANTHER" id="PTHR48059:SF30">
    <property type="entry name" value="OS06G0587000 PROTEIN"/>
    <property type="match status" value="1"/>
</dbReference>
<dbReference type="InterPro" id="IPR051848">
    <property type="entry name" value="PGIP"/>
</dbReference>
<reference evidence="2" key="1">
    <citation type="submission" date="2020-06" db="EMBL/GenBank/DDBJ databases">
        <authorList>
            <consortium name="Plant Systems Biology data submission"/>
        </authorList>
    </citation>
    <scope>NUCLEOTIDE SEQUENCE</scope>
    <source>
        <strain evidence="2">D6</strain>
    </source>
</reference>
<evidence type="ECO:0000313" key="2">
    <source>
        <dbReference type="EMBL" id="CAB9530168.1"/>
    </source>
</evidence>
<keyword evidence="3" id="KW-1185">Reference proteome</keyword>
<dbReference type="InterPro" id="IPR032675">
    <property type="entry name" value="LRR_dom_sf"/>
</dbReference>
<dbReference type="PANTHER" id="PTHR48059">
    <property type="entry name" value="POLYGALACTURONASE INHIBITOR 1"/>
    <property type="match status" value="1"/>
</dbReference>
<accession>A0A9N8HWS3</accession>
<dbReference type="SUPFAM" id="SSF52058">
    <property type="entry name" value="L domain-like"/>
    <property type="match status" value="1"/>
</dbReference>
<comment type="caution">
    <text evidence="2">The sequence shown here is derived from an EMBL/GenBank/DDBJ whole genome shotgun (WGS) entry which is preliminary data.</text>
</comment>
<dbReference type="EMBL" id="CAICTM010002767">
    <property type="protein sequence ID" value="CAB9530168.1"/>
    <property type="molecule type" value="Genomic_DNA"/>
</dbReference>
<evidence type="ECO:0000256" key="1">
    <source>
        <dbReference type="ARBA" id="ARBA00004196"/>
    </source>
</evidence>
<dbReference type="OrthoDB" id="49138at2759"/>
<dbReference type="Gene3D" id="3.80.10.10">
    <property type="entry name" value="Ribonuclease Inhibitor"/>
    <property type="match status" value="1"/>
</dbReference>
<dbReference type="AlphaFoldDB" id="A0A9N8HWS3"/>
<comment type="subcellular location">
    <subcellularLocation>
        <location evidence="1">Cell envelope</location>
    </subcellularLocation>
</comment>
<dbReference type="Proteomes" id="UP001153069">
    <property type="component" value="Unassembled WGS sequence"/>
</dbReference>
<gene>
    <name evidence="2" type="ORF">SEMRO_2769_G336701.1</name>
</gene>
<name>A0A9N8HWS3_9STRA</name>
<organism evidence="2 3">
    <name type="scientific">Seminavis robusta</name>
    <dbReference type="NCBI Taxonomy" id="568900"/>
    <lineage>
        <taxon>Eukaryota</taxon>
        <taxon>Sar</taxon>
        <taxon>Stramenopiles</taxon>
        <taxon>Ochrophyta</taxon>
        <taxon>Bacillariophyta</taxon>
        <taxon>Bacillariophyceae</taxon>
        <taxon>Bacillariophycidae</taxon>
        <taxon>Naviculales</taxon>
        <taxon>Naviculaceae</taxon>
        <taxon>Seminavis</taxon>
    </lineage>
</organism>